<dbReference type="Proteomes" id="UP000523821">
    <property type="component" value="Unassembled WGS sequence"/>
</dbReference>
<reference evidence="7 8" key="1">
    <citation type="submission" date="2020-08" db="EMBL/GenBank/DDBJ databases">
        <title>Genomic Encyclopedia of Type Strains, Phase IV (KMG-IV): sequencing the most valuable type-strain genomes for metagenomic binning, comparative biology and taxonomic classification.</title>
        <authorList>
            <person name="Goeker M."/>
        </authorList>
    </citation>
    <scope>NUCLEOTIDE SEQUENCE [LARGE SCALE GENOMIC DNA]</scope>
    <source>
        <strain evidence="7 8">DSM 16268</strain>
    </source>
</reference>
<evidence type="ECO:0000256" key="2">
    <source>
        <dbReference type="ARBA" id="ARBA00008520"/>
    </source>
</evidence>
<evidence type="ECO:0000256" key="5">
    <source>
        <dbReference type="ARBA" id="ARBA00022764"/>
    </source>
</evidence>
<dbReference type="EMBL" id="JACHOO010000014">
    <property type="protein sequence ID" value="MBB5755193.1"/>
    <property type="molecule type" value="Genomic_DNA"/>
</dbReference>
<dbReference type="AlphaFoldDB" id="A0A7W9FQZ4"/>
<gene>
    <name evidence="7" type="ORF">GGQ63_004294</name>
</gene>
<evidence type="ECO:0000256" key="1">
    <source>
        <dbReference type="ARBA" id="ARBA00004418"/>
    </source>
</evidence>
<keyword evidence="4 6" id="KW-0732">Signal</keyword>
<keyword evidence="3" id="KW-0813">Transport</keyword>
<dbReference type="InterPro" id="IPR006059">
    <property type="entry name" value="SBP"/>
</dbReference>
<organism evidence="7 8">
    <name type="scientific">Prosthecomicrobium pneumaticum</name>
    <dbReference type="NCBI Taxonomy" id="81895"/>
    <lineage>
        <taxon>Bacteria</taxon>
        <taxon>Pseudomonadati</taxon>
        <taxon>Pseudomonadota</taxon>
        <taxon>Alphaproteobacteria</taxon>
        <taxon>Hyphomicrobiales</taxon>
        <taxon>Kaistiaceae</taxon>
        <taxon>Prosthecomicrobium</taxon>
    </lineage>
</organism>
<feature type="signal peptide" evidence="6">
    <location>
        <begin position="1"/>
        <end position="28"/>
    </location>
</feature>
<dbReference type="InterPro" id="IPR050490">
    <property type="entry name" value="Bact_solute-bd_prot1"/>
</dbReference>
<evidence type="ECO:0000256" key="6">
    <source>
        <dbReference type="SAM" id="SignalP"/>
    </source>
</evidence>
<keyword evidence="7" id="KW-0762">Sugar transport</keyword>
<dbReference type="Pfam" id="PF01547">
    <property type="entry name" value="SBP_bac_1"/>
    <property type="match status" value="1"/>
</dbReference>
<proteinExistence type="inferred from homology"/>
<sequence length="417" mass="45602">MTRGLLRSAALAAFMVSASLGASLPGWAAQTLQFSTWQAEEGGFGVFWGEVVAAFEKAHPDIDISVVQIPYSEYVNQMTIRFASGQAPQIIQLPYEFLGVFAAQDWFDALDDKIKGSVVDTNWSSLQSEMNWNGKTVGVLMTSGAVVLFYNEKLLADAGVALPTSYDEYMASLPKLTDRDKGVFGVSAVTAQHPTIAHEFMRTIHWSGQQLIKDGQYNLTDPAVIAAFERYRTTIKASAALGFNSSMSRQAFADGKSAFMIDGPWVYSIIATAPEDVRPHLKIMKPPFPVALGGAAQSLHIAAGLDPETRDAAWSFIEFLTQKEWQERWTVLTTAPTGLNGVLTPELAKEHPQLEVVNAASEGVRPTFPSDTGIRSNLNEFTQILMRSGVRLLSTEDPTADVLAETQAELERTFPLE</sequence>
<comment type="subcellular location">
    <subcellularLocation>
        <location evidence="1">Periplasm</location>
    </subcellularLocation>
</comment>
<name>A0A7W9FQZ4_9HYPH</name>
<evidence type="ECO:0000313" key="7">
    <source>
        <dbReference type="EMBL" id="MBB5755193.1"/>
    </source>
</evidence>
<feature type="chain" id="PRO_5030558324" evidence="6">
    <location>
        <begin position="29"/>
        <end position="417"/>
    </location>
</feature>
<dbReference type="SUPFAM" id="SSF53850">
    <property type="entry name" value="Periplasmic binding protein-like II"/>
    <property type="match status" value="1"/>
</dbReference>
<evidence type="ECO:0000256" key="4">
    <source>
        <dbReference type="ARBA" id="ARBA00022729"/>
    </source>
</evidence>
<protein>
    <submittedName>
        <fullName evidence="7">Multiple sugar transport system substrate-binding protein</fullName>
    </submittedName>
</protein>
<dbReference type="GO" id="GO:0042597">
    <property type="term" value="C:periplasmic space"/>
    <property type="evidence" value="ECO:0007669"/>
    <property type="project" value="UniProtKB-SubCell"/>
</dbReference>
<comment type="caution">
    <text evidence="7">The sequence shown here is derived from an EMBL/GenBank/DDBJ whole genome shotgun (WGS) entry which is preliminary data.</text>
</comment>
<keyword evidence="8" id="KW-1185">Reference proteome</keyword>
<dbReference type="PANTHER" id="PTHR43649:SF34">
    <property type="entry name" value="ABC TRANSPORTER PERIPLASMIC-BINDING PROTEIN YCJN-RELATED"/>
    <property type="match status" value="1"/>
</dbReference>
<keyword evidence="5" id="KW-0574">Periplasm</keyword>
<evidence type="ECO:0000313" key="8">
    <source>
        <dbReference type="Proteomes" id="UP000523821"/>
    </source>
</evidence>
<dbReference type="Gene3D" id="3.40.190.10">
    <property type="entry name" value="Periplasmic binding protein-like II"/>
    <property type="match status" value="1"/>
</dbReference>
<dbReference type="PANTHER" id="PTHR43649">
    <property type="entry name" value="ARABINOSE-BINDING PROTEIN-RELATED"/>
    <property type="match status" value="1"/>
</dbReference>
<evidence type="ECO:0000256" key="3">
    <source>
        <dbReference type="ARBA" id="ARBA00022448"/>
    </source>
</evidence>
<dbReference type="RefSeq" id="WP_183858623.1">
    <property type="nucleotide sequence ID" value="NZ_JACHOO010000014.1"/>
</dbReference>
<accession>A0A7W9FQZ4</accession>
<comment type="similarity">
    <text evidence="2">Belongs to the bacterial solute-binding protein 1 family.</text>
</comment>